<feature type="signal peptide" evidence="2">
    <location>
        <begin position="1"/>
        <end position="23"/>
    </location>
</feature>
<keyword evidence="2" id="KW-0732">Signal</keyword>
<evidence type="ECO:0000256" key="1">
    <source>
        <dbReference type="SAM" id="MobiDB-lite"/>
    </source>
</evidence>
<feature type="chain" id="PRO_5010195130" description="Nickel/cobalt transporter regulator" evidence="2">
    <location>
        <begin position="24"/>
        <end position="191"/>
    </location>
</feature>
<name>A0A1N6RWN2_9PSED</name>
<dbReference type="RefSeq" id="WP_052199837.1">
    <property type="nucleotide sequence ID" value="NZ_FTMC01000005.1"/>
</dbReference>
<accession>A0A1N6RWN2</accession>
<evidence type="ECO:0000313" key="4">
    <source>
        <dbReference type="Proteomes" id="UP000186079"/>
    </source>
</evidence>
<dbReference type="AlphaFoldDB" id="A0A1N6RWN2"/>
<sequence length="191" mass="21157">MQASRLAVSFGLLLTLGSSLALAAPGYEQSHHPPPRHAAPPPYTAVMPGWQQTAPERKPQHQAPHTGRQPAMQSGPPPRHQAHPGARAHQPPVKHARPAHQAPRPPADFRPVRVQIHANRHHIGYGPTPLPHVHIVRGKPLPPGWGRRLNAQQHRYVPHYRGHEWRRAGGDLVPVVLATGIVHEILHDVRR</sequence>
<reference evidence="3 4" key="1">
    <citation type="submission" date="2017-01" db="EMBL/GenBank/DDBJ databases">
        <authorList>
            <person name="Mah S.A."/>
            <person name="Swanson W.J."/>
            <person name="Moy G.W."/>
            <person name="Vacquier V.D."/>
        </authorList>
    </citation>
    <scope>NUCLEOTIDE SEQUENCE [LARGE SCALE GENOMIC DNA]</scope>
    <source>
        <strain evidence="3 4">ATCC 29606</strain>
    </source>
</reference>
<gene>
    <name evidence="3" type="ORF">SAMN05421672_10595</name>
</gene>
<organism evidence="3 4">
    <name type="scientific">Pseudomonas flexibilis</name>
    <dbReference type="NCBI Taxonomy" id="706570"/>
    <lineage>
        <taxon>Bacteria</taxon>
        <taxon>Pseudomonadati</taxon>
        <taxon>Pseudomonadota</taxon>
        <taxon>Gammaproteobacteria</taxon>
        <taxon>Pseudomonadales</taxon>
        <taxon>Pseudomonadaceae</taxon>
        <taxon>Pseudomonas</taxon>
    </lineage>
</organism>
<dbReference type="EMBL" id="FTMC01000005">
    <property type="protein sequence ID" value="SIQ33258.1"/>
    <property type="molecule type" value="Genomic_DNA"/>
</dbReference>
<evidence type="ECO:0000256" key="2">
    <source>
        <dbReference type="SAM" id="SignalP"/>
    </source>
</evidence>
<protein>
    <recommendedName>
        <fullName evidence="5">Nickel/cobalt transporter regulator</fullName>
    </recommendedName>
</protein>
<evidence type="ECO:0000313" key="3">
    <source>
        <dbReference type="EMBL" id="SIQ33258.1"/>
    </source>
</evidence>
<feature type="region of interest" description="Disordered" evidence="1">
    <location>
        <begin position="27"/>
        <end position="107"/>
    </location>
</feature>
<dbReference type="Gene3D" id="3.10.450.160">
    <property type="entry name" value="inner membrane protein cigr"/>
    <property type="match status" value="1"/>
</dbReference>
<proteinExistence type="predicted"/>
<dbReference type="Proteomes" id="UP000186079">
    <property type="component" value="Unassembled WGS sequence"/>
</dbReference>
<evidence type="ECO:0008006" key="5">
    <source>
        <dbReference type="Google" id="ProtNLM"/>
    </source>
</evidence>